<evidence type="ECO:0000313" key="2">
    <source>
        <dbReference type="Proteomes" id="UP000027135"/>
    </source>
</evidence>
<organism evidence="1 2">
    <name type="scientific">Zootermopsis nevadensis</name>
    <name type="common">Dampwood termite</name>
    <dbReference type="NCBI Taxonomy" id="136037"/>
    <lineage>
        <taxon>Eukaryota</taxon>
        <taxon>Metazoa</taxon>
        <taxon>Ecdysozoa</taxon>
        <taxon>Arthropoda</taxon>
        <taxon>Hexapoda</taxon>
        <taxon>Insecta</taxon>
        <taxon>Pterygota</taxon>
        <taxon>Neoptera</taxon>
        <taxon>Polyneoptera</taxon>
        <taxon>Dictyoptera</taxon>
        <taxon>Blattodea</taxon>
        <taxon>Blattoidea</taxon>
        <taxon>Termitoidae</taxon>
        <taxon>Termopsidae</taxon>
        <taxon>Zootermopsis</taxon>
    </lineage>
</organism>
<dbReference type="EMBL" id="KK852842">
    <property type="protein sequence ID" value="KDR15170.1"/>
    <property type="molecule type" value="Genomic_DNA"/>
</dbReference>
<keyword evidence="2" id="KW-1185">Reference proteome</keyword>
<dbReference type="Proteomes" id="UP000027135">
    <property type="component" value="Unassembled WGS sequence"/>
</dbReference>
<sequence>MSMAISNRQQRNIVHSRLKVICFCDFFRQESCSLIKAALAHKHAMHLWGGGVILVPHLPDTRSIQYHPPRRPRHRTKLRLAHISLGKIASLRSSSLVQPCLTTPQSSEPIPILKR</sequence>
<name>A0A067R6V9_ZOONE</name>
<evidence type="ECO:0000313" key="1">
    <source>
        <dbReference type="EMBL" id="KDR15170.1"/>
    </source>
</evidence>
<reference evidence="1 2" key="1">
    <citation type="journal article" date="2014" name="Nat. Commun.">
        <title>Molecular traces of alternative social organization in a termite genome.</title>
        <authorList>
            <person name="Terrapon N."/>
            <person name="Li C."/>
            <person name="Robertson H.M."/>
            <person name="Ji L."/>
            <person name="Meng X."/>
            <person name="Booth W."/>
            <person name="Chen Z."/>
            <person name="Childers C.P."/>
            <person name="Glastad K.M."/>
            <person name="Gokhale K."/>
            <person name="Gowin J."/>
            <person name="Gronenberg W."/>
            <person name="Hermansen R.A."/>
            <person name="Hu H."/>
            <person name="Hunt B.G."/>
            <person name="Huylmans A.K."/>
            <person name="Khalil S.M."/>
            <person name="Mitchell R.D."/>
            <person name="Munoz-Torres M.C."/>
            <person name="Mustard J.A."/>
            <person name="Pan H."/>
            <person name="Reese J.T."/>
            <person name="Scharf M.E."/>
            <person name="Sun F."/>
            <person name="Vogel H."/>
            <person name="Xiao J."/>
            <person name="Yang W."/>
            <person name="Yang Z."/>
            <person name="Yang Z."/>
            <person name="Zhou J."/>
            <person name="Zhu J."/>
            <person name="Brent C.S."/>
            <person name="Elsik C.G."/>
            <person name="Goodisman M.A."/>
            <person name="Liberles D.A."/>
            <person name="Roe R.M."/>
            <person name="Vargo E.L."/>
            <person name="Vilcinskas A."/>
            <person name="Wang J."/>
            <person name="Bornberg-Bauer E."/>
            <person name="Korb J."/>
            <person name="Zhang G."/>
            <person name="Liebig J."/>
        </authorList>
    </citation>
    <scope>NUCLEOTIDE SEQUENCE [LARGE SCALE GENOMIC DNA]</scope>
    <source>
        <tissue evidence="1">Whole organism</tissue>
    </source>
</reference>
<proteinExistence type="predicted"/>
<dbReference type="InParanoid" id="A0A067R6V9"/>
<dbReference type="AlphaFoldDB" id="A0A067R6V9"/>
<gene>
    <name evidence="1" type="ORF">L798_11063</name>
</gene>
<accession>A0A067R6V9</accession>
<protein>
    <submittedName>
        <fullName evidence="1">Uncharacterized protein</fullName>
    </submittedName>
</protein>